<feature type="compositionally biased region" description="Low complexity" evidence="11">
    <location>
        <begin position="3076"/>
        <end position="3090"/>
    </location>
</feature>
<feature type="compositionally biased region" description="Basic and acidic residues" evidence="11">
    <location>
        <begin position="1993"/>
        <end position="2021"/>
    </location>
</feature>
<evidence type="ECO:0000256" key="12">
    <source>
        <dbReference type="SAM" id="Phobius"/>
    </source>
</evidence>
<protein>
    <submittedName>
        <fullName evidence="13">C2H2-type domain-containing protein</fullName>
    </submittedName>
</protein>
<dbReference type="GO" id="GO:0016757">
    <property type="term" value="F:glycosyltransferase activity"/>
    <property type="evidence" value="ECO:0007669"/>
    <property type="project" value="UniProtKB-KW"/>
</dbReference>
<feature type="compositionally biased region" description="Basic and acidic residues" evidence="11">
    <location>
        <begin position="1868"/>
        <end position="1899"/>
    </location>
</feature>
<feature type="compositionally biased region" description="Basic and acidic residues" evidence="11">
    <location>
        <begin position="2666"/>
        <end position="2675"/>
    </location>
</feature>
<feature type="compositionally biased region" description="Acidic residues" evidence="11">
    <location>
        <begin position="2940"/>
        <end position="2954"/>
    </location>
</feature>
<feature type="compositionally biased region" description="Low complexity" evidence="11">
    <location>
        <begin position="3414"/>
        <end position="3424"/>
    </location>
</feature>
<feature type="compositionally biased region" description="Basic and acidic residues" evidence="11">
    <location>
        <begin position="2979"/>
        <end position="2993"/>
    </location>
</feature>
<dbReference type="InterPro" id="IPR003378">
    <property type="entry name" value="Fringe-like_glycosylTrfase"/>
</dbReference>
<feature type="compositionally biased region" description="Polar residues" evidence="11">
    <location>
        <begin position="3014"/>
        <end position="3029"/>
    </location>
</feature>
<feature type="compositionally biased region" description="Polar residues" evidence="11">
    <location>
        <begin position="4423"/>
        <end position="4443"/>
    </location>
</feature>
<feature type="compositionally biased region" description="Acidic residues" evidence="11">
    <location>
        <begin position="3537"/>
        <end position="3547"/>
    </location>
</feature>
<dbReference type="Pfam" id="PF02434">
    <property type="entry name" value="Fringe"/>
    <property type="match status" value="2"/>
</dbReference>
<feature type="region of interest" description="Disordered" evidence="11">
    <location>
        <begin position="2367"/>
        <end position="2724"/>
    </location>
</feature>
<feature type="compositionally biased region" description="Acidic residues" evidence="11">
    <location>
        <begin position="2227"/>
        <end position="2236"/>
    </location>
</feature>
<evidence type="ECO:0000256" key="1">
    <source>
        <dbReference type="ARBA" id="ARBA00004477"/>
    </source>
</evidence>
<evidence type="ECO:0000256" key="6">
    <source>
        <dbReference type="ARBA" id="ARBA00022692"/>
    </source>
</evidence>
<accession>A0A2A6CSD8</accession>
<feature type="compositionally biased region" description="Acidic residues" evidence="11">
    <location>
        <begin position="3182"/>
        <end position="3204"/>
    </location>
</feature>
<feature type="compositionally biased region" description="Basic and acidic residues" evidence="11">
    <location>
        <begin position="3000"/>
        <end position="3009"/>
    </location>
</feature>
<feature type="compositionally biased region" description="Acidic residues" evidence="11">
    <location>
        <begin position="2634"/>
        <end position="2660"/>
    </location>
</feature>
<feature type="region of interest" description="Disordered" evidence="11">
    <location>
        <begin position="833"/>
        <end position="1072"/>
    </location>
</feature>
<feature type="compositionally biased region" description="Polar residues" evidence="11">
    <location>
        <begin position="2750"/>
        <end position="2761"/>
    </location>
</feature>
<reference evidence="14" key="1">
    <citation type="journal article" date="2008" name="Nat. Genet.">
        <title>The Pristionchus pacificus genome provides a unique perspective on nematode lifestyle and parasitism.</title>
        <authorList>
            <person name="Dieterich C."/>
            <person name="Clifton S.W."/>
            <person name="Schuster L.N."/>
            <person name="Chinwalla A."/>
            <person name="Delehaunty K."/>
            <person name="Dinkelacker I."/>
            <person name="Fulton L."/>
            <person name="Fulton R."/>
            <person name="Godfrey J."/>
            <person name="Minx P."/>
            <person name="Mitreva M."/>
            <person name="Roeseler W."/>
            <person name="Tian H."/>
            <person name="Witte H."/>
            <person name="Yang S.P."/>
            <person name="Wilson R.K."/>
            <person name="Sommer R.J."/>
        </authorList>
    </citation>
    <scope>NUCLEOTIDE SEQUENCE [LARGE SCALE GENOMIC DNA]</scope>
    <source>
        <strain evidence="14">PS312</strain>
    </source>
</reference>
<feature type="region of interest" description="Disordered" evidence="11">
    <location>
        <begin position="4592"/>
        <end position="4822"/>
    </location>
</feature>
<feature type="compositionally biased region" description="Acidic residues" evidence="11">
    <location>
        <begin position="2444"/>
        <end position="2461"/>
    </location>
</feature>
<feature type="compositionally biased region" description="Basic and acidic residues" evidence="11">
    <location>
        <begin position="1810"/>
        <end position="1820"/>
    </location>
</feature>
<feature type="compositionally biased region" description="Basic and acidic residues" evidence="11">
    <location>
        <begin position="3030"/>
        <end position="3054"/>
    </location>
</feature>
<feature type="compositionally biased region" description="Acidic residues" evidence="11">
    <location>
        <begin position="2103"/>
        <end position="2114"/>
    </location>
</feature>
<feature type="compositionally biased region" description="Low complexity" evidence="11">
    <location>
        <begin position="4262"/>
        <end position="4283"/>
    </location>
</feature>
<dbReference type="EnsemblMetazoa" id="PPA31949.1">
    <property type="protein sequence ID" value="PPA31949.1"/>
    <property type="gene ID" value="WBGene00204813"/>
</dbReference>
<feature type="compositionally biased region" description="Polar residues" evidence="11">
    <location>
        <begin position="2836"/>
        <end position="2845"/>
    </location>
</feature>
<feature type="compositionally biased region" description="Basic residues" evidence="11">
    <location>
        <begin position="4218"/>
        <end position="4227"/>
    </location>
</feature>
<feature type="compositionally biased region" description="Acidic residues" evidence="11">
    <location>
        <begin position="2293"/>
        <end position="2312"/>
    </location>
</feature>
<feature type="compositionally biased region" description="Basic and acidic residues" evidence="11">
    <location>
        <begin position="1044"/>
        <end position="1072"/>
    </location>
</feature>
<feature type="compositionally biased region" description="Basic and acidic residues" evidence="11">
    <location>
        <begin position="1540"/>
        <end position="1557"/>
    </location>
</feature>
<keyword evidence="4" id="KW-0328">Glycosyltransferase</keyword>
<feature type="compositionally biased region" description="Basic and acidic residues" evidence="11">
    <location>
        <begin position="3231"/>
        <end position="3261"/>
    </location>
</feature>
<feature type="region of interest" description="Disordered" evidence="11">
    <location>
        <begin position="1362"/>
        <end position="1463"/>
    </location>
</feature>
<feature type="compositionally biased region" description="Polar residues" evidence="11">
    <location>
        <begin position="4518"/>
        <end position="4539"/>
    </location>
</feature>
<organism evidence="13 14">
    <name type="scientific">Pristionchus pacificus</name>
    <name type="common">Parasitic nematode worm</name>
    <dbReference type="NCBI Taxonomy" id="54126"/>
    <lineage>
        <taxon>Eukaryota</taxon>
        <taxon>Metazoa</taxon>
        <taxon>Ecdysozoa</taxon>
        <taxon>Nematoda</taxon>
        <taxon>Chromadorea</taxon>
        <taxon>Rhabditida</taxon>
        <taxon>Rhabditina</taxon>
        <taxon>Diplogasteromorpha</taxon>
        <taxon>Diplogasteroidea</taxon>
        <taxon>Neodiplogasteridae</taxon>
        <taxon>Pristionchus</taxon>
    </lineage>
</organism>
<feature type="compositionally biased region" description="Low complexity" evidence="11">
    <location>
        <begin position="1013"/>
        <end position="1023"/>
    </location>
</feature>
<reference evidence="13" key="2">
    <citation type="submission" date="2022-06" db="UniProtKB">
        <authorList>
            <consortium name="EnsemblMetazoa"/>
        </authorList>
    </citation>
    <scope>IDENTIFICATION</scope>
    <source>
        <strain evidence="13">PS312</strain>
    </source>
</reference>
<comment type="subcellular location">
    <subcellularLocation>
        <location evidence="1">Endoplasmic reticulum membrane</location>
        <topology evidence="1">Multi-pass membrane protein</topology>
    </subcellularLocation>
    <subcellularLocation>
        <location evidence="2">Membrane</location>
        <topology evidence="2">Single-pass type II membrane protein</topology>
    </subcellularLocation>
</comment>
<feature type="compositionally biased region" description="Basic and acidic residues" evidence="11">
    <location>
        <begin position="4547"/>
        <end position="4557"/>
    </location>
</feature>
<feature type="region of interest" description="Disordered" evidence="11">
    <location>
        <begin position="1692"/>
        <end position="1724"/>
    </location>
</feature>
<feature type="compositionally biased region" description="Pro residues" evidence="11">
    <location>
        <begin position="736"/>
        <end position="749"/>
    </location>
</feature>
<feature type="compositionally biased region" description="Pro residues" evidence="11">
    <location>
        <begin position="926"/>
        <end position="950"/>
    </location>
</feature>
<feature type="compositionally biased region" description="Polar residues" evidence="11">
    <location>
        <begin position="4005"/>
        <end position="4021"/>
    </location>
</feature>
<sequence>MLYDVHACLVNLPIMSTSPKKRGNTEEETGWSTILAKALRPGSEWSDKDDLLDVLYWGRQVFALFLGVVFGVIPLSGVIAIVIYAAISTLAGQYFVCNYQGADEETMGGFWELAKEGFESSMVRPLLWLLAASVAAAVETGNDGASTQSVVVLILTYGETRYDERRAEETRQHVEKELEGENPAILISHRAFGHDSSWGHHAIWPLITRISARFPSLKWLVLMEVESRMDGQGLKKRLTNGEEEFVGRALVDEQPVITHHFYGFDSEDGAVFQYPDLAAGALLSGRLVSRLAQGLREKKGVEFTIDPKHEVSKGGYEGRCLLVSFGCRVHFRVCTITVWRHAKLHCTDDIAAEGSKKKNRPPCVVNRFAKYVKTLTGAALVSEVDHFCQSPGPGCLIWFNQLTGTKKECTHRPALDHTSLFVGIKTFSGFHRTRVVVAKRTWTKNVRNVIFYSDTEDPYVPSKSLGIPNTERGHCGKTIDDDTLVGLARLYRWLRCYEEEEPIIVGERYGYGYSIGGEEGFDYPTGGSGMLFSLPAARLLAQECECPSNDSPDDMIIGMCARRLAIPIIHSPAFHQARPSDYSRSLLSRLPPISFHKHDGVDPYEVYTRYLKEEEDEEAIVAISTSIRNSYNDLQSCQKGERGKGTLQEGSLLPKPRCPWLKMLKKGLLIGQNNCNQQGIPGTSAPARMYVAFNNPQQGMSGSPLQTSSPMQSFSGNGAYPSGSAQPQQPLMPTNPGVPFPPMSAPPSPHHSQRVQSVGGMPRNAQPLGGIPLQMLAPQSPSPHANTSNDIQFLGGQWNPGAPMMIPNGTVLPHQQPIRRIQPQHDPDIYEVPVVPSPNEGFKAPIPPAGMKRRGRPPNQEPNNGQIIPPNPPLPLQGPPMQTPLQQKKPGRKHRVQQPHPQAPSPILLSPQQAHADQRLMEPLPAQRPHPQLQPPPPMLSPVATPPPPETADQKIARLRGTLASNQRAPAQVDQTVSPPVLTPSPSPPVAQSQPPSAPTTQQQQPSSPPELVPVEPRSLPPRTLSAHQQALGATLRRTSLPAVERRDETTSSSTEKEQAARGRPEKKVERKITPVPVISPLAAPVAPVAPAAPIVRAASTSRLHEYFSEPIRRAEEQARITAALQQSHPRRHPSVPAVPHQPSADILSPYAGTTAAVSPVRSEQTGRAISVGRNPSLYLRRSTSVSRCIDADEEAERLNMPSAALSSHSSLRSHWNDPPDLHESPSVAIVPPQASVPLPSLTTWFHLRNGPQDWINPVAIVPPQTPVPLSSSVPLPAHSIVDLTDSAPGPSNAVSITSTFAHGPSTSTAVSSSAGPLPSDSRPVKSGSPINLSLSALTITSSPVATPSDFSVGSTNAVPVLIDSDSTPGPSNSVPGPSDVYPISGDCEERISDEKARAAEDNEEEGDEGRPMDDPVGGMEEKMKEEEKEGAKEDSMEEKMDDDTSEPIDQMELNDDVDDLQDVSLGDWADACHDAILYRESDDDEVPEPADPDLEALEDQERKDIDERVRTAPISDEELLPSTSSASGVPQIADNNDAATHDSDRNTDNDDNEVRASNDPAPIFEGMDDDQQAPPQIGDEEPSPSDSILQEETNPVEGESVVIITPTDTIGIEEVIKDLIDEVEMNEKSDDDQKVPPPQIGDEEQASFASVADEIKDTIEGEHEQAIIPSPGNTISVEAVIKDLIDGEEKIEKIEEDPTTAGSISKEDPIEEKQEPAAITDPSDEVIVEEVIKIDGVEKIEQIEKNDSNLILLQITIPPVEIPSEETIPIDTEEVVKEEPIEPEDTEEENETQPLDELRSQSLSYAVIVEDRKEDEQKSYHAPSRSGASPTPSGSSVSSPPSPHEPRLDISEHTRNLMMTPPADNQIRAHKDEPTEDKKPHERPSHILVNKHDDDGKAFADSSLSDTPGTGQFDGRQAPSFFGANTVAKLDVMNEETVKNIAGESVAHKKDDEEVGNSGEDQVKEAGERNGRRFSSSSLYSHGVSFEDSESERERTPDNVKASERVRDDNASDDKEERIQVPRCTSPIVRSTSFLGEDKAEKKDDEKNNDNNDANTETRSDHSPSHDGIKSDEEVESTSSLSLSDSTELPTEKINNEIKNEDETEVNIEEDQNDVGTSSSEAAPADSIISFSSSTSLPDDTSQKIPKKDECESDNEDDNGNDGSAQKIPAVEGLEHPIVITDSMINLDFLYSQYTSIAPHSIPSTVNDDNEEKEEPLVSPSPSTPMDDDENENEKDAEMATAIAPSLSVAHGSDDSSSTEPKEVASGERVSLESTTSTAPRETSTPPVDPSVIEETEEAREPSIEEEDAKEDEAFVPLPLFGPFFTIELQEIEVKKNDSSMREARIQLPVFGPQPLLAIEWKKVNDDEAASSSTMQEEEGHPADDNDVMEIEDPVLEETDEWTADDEQEETEEKAVGDDEKEKEEIPEESPESPEWRDFNLFVEDEAEENTTSDGVEEDAASTSMLIPSTSSSIPPFNPCPIVNDQSDGEQKEEQRGENPMDHIPSTPSAQSSIEKVEESSPHDDADEAVKPSDEQPPSLSKPSENPRKVFTALCSITEYGSDDDDEEEEHNENVNPLASSSSIERVDARTPLEGDNAADDAVIEKSTEGSEEEETFNSAPDPPIPPEPPTEPVDEIEMGEGELIEEDVVDENDEEAIDPMEANENGKDGFRDEERDEKDEEKIEDEGSAPPPAIDAIDEQQENAISPDEEKELLKGEGEDGAIHITPEYEDLLLRDDDMSFIPPPTGASVSQTTTSSSIYCDESKIIEKKKEDEEEEVTIEEEDISPLEDKNEEIKDDARLTPADLTDSSPRINETPSSWLIPTDANASKIPEESTSSLTPSNDQDRKITEESVEGDEKSAIKEVEEVIEKDDDPLFCTPFLLERASPPQTPESPDGEDESLEKTGDEESRRPPEDHLLRSSTPEECESPEKQGDNEHLEEDDPEEKADEDPPQPPVQHIPANSTSKESSSSSTDAQKVKIPEIPEERYVPVEDEVPEEKNEGDEHLAPPITRSTKSTPEESLSSSTDHQKVESSEKSEEGDVPLEDARDVPLEDEVPEEKNEGDEPLQPPVTLPTTPIPIVEASENSTLEEEKEDTEEWLEVVIPLEVEDAEVEENDAMDFPGTSQPSNQEEEKDLSETPQNSPCYDGQITPYAETPSPPLPAERDGKEKKEDQKDVIEEQIEDSAIINDEEIEQIQEEANENPHAHVDNVARSAQASSSSPQSMSTEEEKKDDVEEKVEESDLIKDKEEEGSSKEDPPIPVDDSAQASSSSPQSDPAESAQPVAMEKREEQQEKIVKAVEGSVPIKDEEETKIDEVERVEKKEEESIEEEVSLIEQRQGTSRTRFYCRDMCNRHFETSDEAERHSCGQMMRSDGTACSSISRGPIKQKRPEIRAPSSSSPVARRQSFNESASTSQSSRNASSQSQFICDQKWCRMSFSSERQLAAHYFGPIHVPWVSMEDSSLEEDQSDDSRCHSVRERRVVTVDSPLVDEKKALMEAKLAADRDVPQDIMLRWIQEAISRKENKLNDGEQSIVDEENDDDDSPLPSDLPIKADSEKKEDEMEESVEESVGSPSLSDAMPSLINDHTYVTLDSDEIQSNASSDYEPDETEEEDEEVEEQETEEKLEEPIITPTRPKRQCVRKIVSVKEPELSSDDEDHGEDDMPPVLSPQMPPEVSTRLSTRYRVEIADLPQPSLRSPVSFPCPSNRLPSQQSPSYSDLNLCPLCKQSFSSEGGLQKHLGTCAKTFCMSFAKQKEEKEEKKEEKEENEEGKEENEEKMETREETEQNKEEENIDEKGEKIVEENEEKEEGKEEKEQEKVKKKEKGGKKKVEKKGRRMSDVSHSPLKASSSVAEKGAQDQAKKGNICPACGKAFSEGEMRLHKWNCTGEKKTEDQSSNRPHPIPCSLPPPQPVDSLPQRSTTGGVIAAQALPDGIFRCPICGVFETLNRKSVATHISRGHSEADKERYRRAHQVESTFLALPGQTQTSVAAAPSPPVSSTTDGPSTNSTRPWHSSPRQPVNNESSASSESVEPASNRLRSSMRPPVNPPNSSARPSRKRSANEDHERQSTSASSRLAKEQKKEDEQRERSSSPSPEPIDLRAVCAELTRVPPADFALPPAWRREEELTSKRNMAEERRIAREMKKDHEERRKKEEAEEEEERKRRLEEERRKKEEEEGMRLEEERRKKEEAEQEAKCQEDRRPEEENKKLEEEKKKKRGRGRPPVKKDDVIDDDDVVATLSRTPSCKGRSKKAASAINSTSTSETVHVSSETTVAVASRTPSSARGGAAKAKKNEETTTIESTSIVRDELPSASTRGGRSKTSSKNEDTTSTPVTGLPAEPTDLATPSSSRVGRSLKRKREQDEENEADKILEGSHPTTSAQAASTGGMKKETEKESASPPIKRGRKPGPKGEKKIVDKPSTSSEDGQTAHQTARASRQRVQPPADTEGKKMEQAASGTSAMHSSTAPTTTQGSASMRRLTRSGMPISKNEEEEETSPETSEDPSIASLDLPSGSGENRSSRRLSATDQELLNKQYTLRLPNKTGERRRKEEKNVKLRIEEDLRTVAPLGISATCCTISLVELRAAAAGGASTSGVSTTPEAPPSLLPRRRSDAQPPRHLPSISSPPPSVRGRKAKRNDDSHPDTPSTRHLPPPLIDEVTDQPATSTPPSRGRKQRSITPPPPVKEEMDQLTSSAPSMRGRSKKSEEHPTRSPLTTTFPSHPPSSSLRGRRALKKAKEKEEEPSTSTPKRGRKAKGEEPREEKPRESTPPPPPTKGRPTMEESERSRGRKRKQPIEEKKDAPQKKKEERKADGAKRQKK</sequence>
<feature type="compositionally biased region" description="Polar residues" evidence="11">
    <location>
        <begin position="4315"/>
        <end position="4337"/>
    </location>
</feature>
<evidence type="ECO:0000256" key="10">
    <source>
        <dbReference type="ARBA" id="ARBA00023136"/>
    </source>
</evidence>
<feature type="compositionally biased region" description="Polar residues" evidence="11">
    <location>
        <begin position="2809"/>
        <end position="2823"/>
    </location>
</feature>
<feature type="compositionally biased region" description="Polar residues" evidence="11">
    <location>
        <begin position="2273"/>
        <end position="2287"/>
    </location>
</feature>
<evidence type="ECO:0000256" key="5">
    <source>
        <dbReference type="ARBA" id="ARBA00022679"/>
    </source>
</evidence>
<feature type="compositionally biased region" description="Acidic residues" evidence="11">
    <location>
        <begin position="2676"/>
        <end position="2689"/>
    </location>
</feature>
<feature type="compositionally biased region" description="Acidic residues" evidence="11">
    <location>
        <begin position="3091"/>
        <end position="3103"/>
    </location>
</feature>
<dbReference type="InterPro" id="IPR051195">
    <property type="entry name" value="Fungal_stress_NST1"/>
</dbReference>
<feature type="compositionally biased region" description="Basic and acidic residues" evidence="11">
    <location>
        <begin position="2790"/>
        <end position="2802"/>
    </location>
</feature>
<feature type="compositionally biased region" description="Basic and acidic residues" evidence="11">
    <location>
        <begin position="2414"/>
        <end position="2425"/>
    </location>
</feature>
<evidence type="ECO:0000256" key="11">
    <source>
        <dbReference type="SAM" id="MobiDB-lite"/>
    </source>
</evidence>
<feature type="compositionally biased region" description="Low complexity" evidence="11">
    <location>
        <begin position="2078"/>
        <end position="2090"/>
    </location>
</feature>
<feature type="compositionally biased region" description="Acidic residues" evidence="11">
    <location>
        <begin position="2152"/>
        <end position="2161"/>
    </location>
</feature>
<keyword evidence="9 12" id="KW-1133">Transmembrane helix</keyword>
<name>A0A2A6CSD8_PRIPA</name>
<feature type="compositionally biased region" description="Low complexity" evidence="11">
    <location>
        <begin position="1824"/>
        <end position="1840"/>
    </location>
</feature>
<feature type="compositionally biased region" description="Polar residues" evidence="11">
    <location>
        <begin position="694"/>
        <end position="716"/>
    </location>
</feature>
<feature type="compositionally biased region" description="Basic and acidic residues" evidence="11">
    <location>
        <begin position="3781"/>
        <end position="3824"/>
    </location>
</feature>
<evidence type="ECO:0000256" key="4">
    <source>
        <dbReference type="ARBA" id="ARBA00022676"/>
    </source>
</evidence>
<feature type="compositionally biased region" description="Acidic residues" evidence="11">
    <location>
        <begin position="2698"/>
        <end position="2713"/>
    </location>
</feature>
<dbReference type="Pfam" id="PF07019">
    <property type="entry name" value="EMC6"/>
    <property type="match status" value="1"/>
</dbReference>
<feature type="compositionally biased region" description="Low complexity" evidence="11">
    <location>
        <begin position="3217"/>
        <end position="3229"/>
    </location>
</feature>
<feature type="compositionally biased region" description="Polar residues" evidence="11">
    <location>
        <begin position="3711"/>
        <end position="3721"/>
    </location>
</feature>
<feature type="compositionally biased region" description="Basic and acidic residues" evidence="11">
    <location>
        <begin position="2764"/>
        <end position="2774"/>
    </location>
</feature>
<feature type="region of interest" description="Disordered" evidence="11">
    <location>
        <begin position="1480"/>
        <end position="1600"/>
    </location>
</feature>
<keyword evidence="7" id="KW-0256">Endoplasmic reticulum</keyword>
<dbReference type="InterPro" id="IPR029008">
    <property type="entry name" value="EMC6-like"/>
</dbReference>
<feature type="region of interest" description="Disordered" evidence="11">
    <location>
        <begin position="1942"/>
        <end position="2171"/>
    </location>
</feature>
<feature type="compositionally biased region" description="Polar residues" evidence="11">
    <location>
        <begin position="4459"/>
        <end position="4478"/>
    </location>
</feature>
<feature type="compositionally biased region" description="Basic and acidic residues" evidence="11">
    <location>
        <begin position="2516"/>
        <end position="2535"/>
    </location>
</feature>
<feature type="compositionally biased region" description="Basic and acidic residues" evidence="11">
    <location>
        <begin position="1500"/>
        <end position="1511"/>
    </location>
</feature>
<feature type="compositionally biased region" description="Basic and acidic residues" evidence="11">
    <location>
        <begin position="2904"/>
        <end position="2921"/>
    </location>
</feature>
<feature type="compositionally biased region" description="Acidic residues" evidence="11">
    <location>
        <begin position="1782"/>
        <end position="1792"/>
    </location>
</feature>
<dbReference type="Gene3D" id="3.90.550.50">
    <property type="match status" value="1"/>
</dbReference>
<feature type="compositionally biased region" description="Pro residues" evidence="11">
    <location>
        <begin position="2622"/>
        <end position="2633"/>
    </location>
</feature>
<feature type="compositionally biased region" description="Acidic residues" evidence="11">
    <location>
        <begin position="3110"/>
        <end position="3121"/>
    </location>
</feature>
<feature type="compositionally biased region" description="Basic and acidic residues" evidence="11">
    <location>
        <begin position="4079"/>
        <end position="4093"/>
    </location>
</feature>
<evidence type="ECO:0000256" key="8">
    <source>
        <dbReference type="ARBA" id="ARBA00022968"/>
    </source>
</evidence>
<feature type="compositionally biased region" description="Basic and acidic residues" evidence="11">
    <location>
        <begin position="1706"/>
        <end position="1716"/>
    </location>
</feature>
<feature type="compositionally biased region" description="Polar residues" evidence="11">
    <location>
        <begin position="1585"/>
        <end position="1594"/>
    </location>
</feature>
<keyword evidence="8" id="KW-0735">Signal-anchor</keyword>
<dbReference type="PROSITE" id="PS00028">
    <property type="entry name" value="ZINC_FINGER_C2H2_1"/>
    <property type="match status" value="1"/>
</dbReference>
<feature type="compositionally biased region" description="Acidic residues" evidence="11">
    <location>
        <begin position="1482"/>
        <end position="1499"/>
    </location>
</feature>
<feature type="region of interest" description="Disordered" evidence="11">
    <location>
        <begin position="3320"/>
        <end position="3343"/>
    </location>
</feature>
<feature type="compositionally biased region" description="Acidic residues" evidence="11">
    <location>
        <begin position="3655"/>
        <end position="3667"/>
    </location>
</feature>
<keyword evidence="10 12" id="KW-0472">Membrane</keyword>
<proteinExistence type="inferred from homology"/>
<gene>
    <name evidence="13" type="primary">WBGene00204813</name>
</gene>
<feature type="compositionally biased region" description="Polar residues" evidence="11">
    <location>
        <begin position="2575"/>
        <end position="2585"/>
    </location>
</feature>
<dbReference type="SMART" id="SM00355">
    <property type="entry name" value="ZnF_C2H2"/>
    <property type="match status" value="3"/>
</dbReference>
<feature type="compositionally biased region" description="Acidic residues" evidence="11">
    <location>
        <begin position="3608"/>
        <end position="3629"/>
    </location>
</feature>
<feature type="region of interest" description="Disordered" evidence="11">
    <location>
        <begin position="694"/>
        <end position="759"/>
    </location>
</feature>
<feature type="compositionally biased region" description="Basic residues" evidence="11">
    <location>
        <begin position="3825"/>
        <end position="3839"/>
    </location>
</feature>
<dbReference type="PANTHER" id="PTHR31780">
    <property type="entry name" value="STRESS RESPONSE PROTEIN NST1-RELATED"/>
    <property type="match status" value="1"/>
</dbReference>
<feature type="compositionally biased region" description="Basic and acidic residues" evidence="11">
    <location>
        <begin position="2091"/>
        <end position="2102"/>
    </location>
</feature>
<feature type="region of interest" description="Disordered" evidence="11">
    <location>
        <begin position="2739"/>
        <end position="3301"/>
    </location>
</feature>
<feature type="compositionally biased region" description="Pro residues" evidence="11">
    <location>
        <begin position="869"/>
        <end position="882"/>
    </location>
</feature>
<dbReference type="PANTHER" id="PTHR31780:SF10">
    <property type="entry name" value="LD36051P"/>
    <property type="match status" value="1"/>
</dbReference>
<feature type="compositionally biased region" description="Basic and acidic residues" evidence="11">
    <location>
        <begin position="1409"/>
        <end position="1439"/>
    </location>
</feature>
<feature type="compositionally biased region" description="Basic and acidic residues" evidence="11">
    <location>
        <begin position="2037"/>
        <end position="2073"/>
    </location>
</feature>
<keyword evidence="6 12" id="KW-0812">Transmembrane</keyword>
<feature type="region of interest" description="Disordered" evidence="11">
    <location>
        <begin position="1304"/>
        <end position="1326"/>
    </location>
</feature>
<feature type="compositionally biased region" description="Basic and acidic residues" evidence="11">
    <location>
        <begin position="4757"/>
        <end position="4769"/>
    </location>
</feature>
<feature type="compositionally biased region" description="Polar residues" evidence="11">
    <location>
        <begin position="4379"/>
        <end position="4388"/>
    </location>
</feature>
<feature type="compositionally biased region" description="Basic and acidic residues" evidence="11">
    <location>
        <begin position="3166"/>
        <end position="3181"/>
    </location>
</feature>
<comment type="similarity">
    <text evidence="3">Belongs to the EMC6 family.</text>
</comment>
<feature type="region of interest" description="Disordered" evidence="11">
    <location>
        <begin position="3525"/>
        <end position="3681"/>
    </location>
</feature>
<feature type="region of interest" description="Disordered" evidence="11">
    <location>
        <begin position="3889"/>
        <end position="3923"/>
    </location>
</feature>
<evidence type="ECO:0000256" key="2">
    <source>
        <dbReference type="ARBA" id="ARBA00004606"/>
    </source>
</evidence>
<feature type="compositionally biased region" description="Basic and acidic residues" evidence="11">
    <location>
        <begin position="1962"/>
        <end position="1972"/>
    </location>
</feature>
<feature type="compositionally biased region" description="Low complexity" evidence="11">
    <location>
        <begin position="990"/>
        <end position="1006"/>
    </location>
</feature>
<evidence type="ECO:0000256" key="7">
    <source>
        <dbReference type="ARBA" id="ARBA00022824"/>
    </source>
</evidence>
<feature type="compositionally biased region" description="Low complexity" evidence="11">
    <location>
        <begin position="2966"/>
        <end position="2976"/>
    </location>
</feature>
<feature type="compositionally biased region" description="Acidic residues" evidence="11">
    <location>
        <begin position="1453"/>
        <end position="1462"/>
    </location>
</feature>
<feature type="compositionally biased region" description="Basic and acidic residues" evidence="11">
    <location>
        <begin position="3555"/>
        <end position="3564"/>
    </location>
</feature>
<feature type="compositionally biased region" description="Acidic residues" evidence="11">
    <location>
        <begin position="3769"/>
        <end position="3780"/>
    </location>
</feature>
<feature type="compositionally biased region" description="Low complexity" evidence="11">
    <location>
        <begin position="4022"/>
        <end position="4039"/>
    </location>
</feature>
<feature type="region of interest" description="Disordered" evidence="11">
    <location>
        <begin position="1762"/>
        <end position="1920"/>
    </location>
</feature>
<feature type="compositionally biased region" description="Polar residues" evidence="11">
    <location>
        <begin position="1365"/>
        <end position="1376"/>
    </location>
</feature>
<evidence type="ECO:0000313" key="14">
    <source>
        <dbReference type="Proteomes" id="UP000005239"/>
    </source>
</evidence>
<feature type="compositionally biased region" description="Low complexity" evidence="11">
    <location>
        <begin position="857"/>
        <end position="868"/>
    </location>
</feature>
<feature type="compositionally biased region" description="Acidic residues" evidence="11">
    <location>
        <begin position="2775"/>
        <end position="2789"/>
    </location>
</feature>
<feature type="region of interest" description="Disordered" evidence="11">
    <location>
        <begin position="2200"/>
        <end position="2317"/>
    </location>
</feature>
<feature type="compositionally biased region" description="Polar residues" evidence="11">
    <location>
        <begin position="963"/>
        <end position="975"/>
    </location>
</feature>
<feature type="compositionally biased region" description="Basic and acidic residues" evidence="11">
    <location>
        <begin position="4796"/>
        <end position="4822"/>
    </location>
</feature>
<feature type="compositionally biased region" description="Polar residues" evidence="11">
    <location>
        <begin position="1304"/>
        <end position="1315"/>
    </location>
</feature>
<feature type="compositionally biased region" description="Basic and acidic residues" evidence="11">
    <location>
        <begin position="3757"/>
        <end position="3768"/>
    </location>
</feature>
<feature type="compositionally biased region" description="Acidic residues" evidence="11">
    <location>
        <begin position="2562"/>
        <end position="2572"/>
    </location>
</feature>
<feature type="region of interest" description="Disordered" evidence="11">
    <location>
        <begin position="3693"/>
        <end position="3721"/>
    </location>
</feature>
<keyword evidence="5" id="KW-0808">Transferase</keyword>
<dbReference type="Proteomes" id="UP000005239">
    <property type="component" value="Unassembled WGS sequence"/>
</dbReference>
<evidence type="ECO:0000256" key="9">
    <source>
        <dbReference type="ARBA" id="ARBA00022989"/>
    </source>
</evidence>
<keyword evidence="14" id="KW-1185">Reference proteome</keyword>
<dbReference type="GO" id="GO:0005789">
    <property type="term" value="C:endoplasmic reticulum membrane"/>
    <property type="evidence" value="ECO:0007669"/>
    <property type="project" value="UniProtKB-SubCell"/>
</dbReference>
<evidence type="ECO:0000256" key="3">
    <source>
        <dbReference type="ARBA" id="ARBA00009436"/>
    </source>
</evidence>
<feature type="compositionally biased region" description="Polar residues" evidence="11">
    <location>
        <begin position="1522"/>
        <end position="1539"/>
    </location>
</feature>
<feature type="region of interest" description="Disordered" evidence="11">
    <location>
        <begin position="1624"/>
        <end position="1655"/>
    </location>
</feature>
<feature type="compositionally biased region" description="Polar residues" evidence="11">
    <location>
        <begin position="723"/>
        <end position="732"/>
    </location>
</feature>
<feature type="compositionally biased region" description="Low complexity" evidence="11">
    <location>
        <begin position="4715"/>
        <end position="4729"/>
    </location>
</feature>
<feature type="compositionally biased region" description="Acidic residues" evidence="11">
    <location>
        <begin position="2386"/>
        <end position="2413"/>
    </location>
</feature>
<feature type="compositionally biased region" description="Low complexity" evidence="11">
    <location>
        <begin position="3990"/>
        <end position="4004"/>
    </location>
</feature>
<feature type="region of interest" description="Disordered" evidence="11">
    <location>
        <begin position="3757"/>
        <end position="3873"/>
    </location>
</feature>
<accession>A0A8R1ULD6</accession>
<dbReference type="InterPro" id="IPR013087">
    <property type="entry name" value="Znf_C2H2_type"/>
</dbReference>
<feature type="compositionally biased region" description="Pro residues" evidence="11">
    <location>
        <begin position="3904"/>
        <end position="3915"/>
    </location>
</feature>
<feature type="compositionally biased region" description="Basic and acidic residues" evidence="11">
    <location>
        <begin position="2490"/>
        <end position="2502"/>
    </location>
</feature>
<feature type="compositionally biased region" description="Basic and acidic residues" evidence="11">
    <location>
        <begin position="1388"/>
        <end position="1401"/>
    </location>
</feature>
<feature type="compositionally biased region" description="Acidic residues" evidence="11">
    <location>
        <begin position="4494"/>
        <end position="4505"/>
    </location>
</feature>
<feature type="compositionally biased region" description="Low complexity" evidence="11">
    <location>
        <begin position="2463"/>
        <end position="2476"/>
    </location>
</feature>
<feature type="compositionally biased region" description="Basic and acidic residues" evidence="11">
    <location>
        <begin position="1624"/>
        <end position="1635"/>
    </location>
</feature>
<feature type="transmembrane region" description="Helical" evidence="12">
    <location>
        <begin position="61"/>
        <end position="87"/>
    </location>
</feature>
<feature type="region of interest" description="Disordered" evidence="11">
    <location>
        <begin position="3361"/>
        <end position="3424"/>
    </location>
</feature>
<feature type="compositionally biased region" description="Low complexity" evidence="11">
    <location>
        <begin position="2123"/>
        <end position="2141"/>
    </location>
</feature>
<feature type="compositionally biased region" description="Low complexity" evidence="11">
    <location>
        <begin position="3266"/>
        <end position="3286"/>
    </location>
</feature>
<feature type="compositionally biased region" description="Basic and acidic residues" evidence="11">
    <location>
        <begin position="2714"/>
        <end position="2724"/>
    </location>
</feature>
<feature type="compositionally biased region" description="Acidic residues" evidence="11">
    <location>
        <begin position="3055"/>
        <end position="3068"/>
    </location>
</feature>
<feature type="region of interest" description="Disordered" evidence="11">
    <location>
        <begin position="3982"/>
        <end position="4557"/>
    </location>
</feature>
<feature type="compositionally biased region" description="Basic and acidic residues" evidence="11">
    <location>
        <begin position="1845"/>
        <end position="1856"/>
    </location>
</feature>
<feature type="compositionally biased region" description="Basic and acidic residues" evidence="11">
    <location>
        <begin position="2846"/>
        <end position="2870"/>
    </location>
</feature>
<feature type="compositionally biased region" description="Low complexity" evidence="11">
    <location>
        <begin position="4592"/>
        <end position="4602"/>
    </location>
</feature>
<feature type="compositionally biased region" description="Basic and acidic residues" evidence="11">
    <location>
        <begin position="4124"/>
        <end position="4217"/>
    </location>
</feature>
<evidence type="ECO:0000313" key="13">
    <source>
        <dbReference type="EnsemblMetazoa" id="PPA31949.1"/>
    </source>
</evidence>
<feature type="compositionally biased region" description="Basic and acidic residues" evidence="11">
    <location>
        <begin position="3289"/>
        <end position="3301"/>
    </location>
</feature>